<accession>A0A6M3KSV0</accession>
<dbReference type="GO" id="GO:0016539">
    <property type="term" value="P:intein-mediated protein splicing"/>
    <property type="evidence" value="ECO:0007669"/>
    <property type="project" value="InterPro"/>
</dbReference>
<dbReference type="PROSITE" id="PS50818">
    <property type="entry name" value="INTEIN_C_TER"/>
    <property type="match status" value="1"/>
</dbReference>
<dbReference type="Pfam" id="PF07591">
    <property type="entry name" value="PT-HINT"/>
    <property type="match status" value="1"/>
</dbReference>
<dbReference type="InterPro" id="IPR036844">
    <property type="entry name" value="Hint_dom_sf"/>
</dbReference>
<dbReference type="Gene3D" id="3.40.960.10">
    <property type="entry name" value="VSR Endonuclease"/>
    <property type="match status" value="1"/>
</dbReference>
<dbReference type="NCBIfam" id="TIGR01443">
    <property type="entry name" value="intein_Cterm"/>
    <property type="match status" value="1"/>
</dbReference>
<dbReference type="PROSITE" id="PS50817">
    <property type="entry name" value="INTEIN_N_TER"/>
    <property type="match status" value="1"/>
</dbReference>
<protein>
    <submittedName>
        <fullName evidence="1">Uncharacterized protein</fullName>
    </submittedName>
</protein>
<dbReference type="InterPro" id="IPR006141">
    <property type="entry name" value="Intein_N"/>
</dbReference>
<dbReference type="SUPFAM" id="SSF51294">
    <property type="entry name" value="Hedgehog/intein (Hint) domain"/>
    <property type="match status" value="1"/>
</dbReference>
<gene>
    <name evidence="1" type="ORF">MM415B02248_0003</name>
</gene>
<sequence length="782" mass="92034">MNYDCDMLYDARVISIADGLRIPEDEILHDHKTDTPSLHELGLARRPHRWREMRELHKDFFNNFLSEVTEVEENILGVLQLPGIETVRNSILTETEQDITGESKFKYTAMMDRLLKQEFDEWIEELIGTDLAKKEITAMEATYPYWMLRAFSIGLEKQFDKIQRLRKQSDDPTIDNQYLRAIITQGGKRIKTKLGREYWPLVQKYLRQMSKEGQNPLIVARWIHKKVGEGQAWYWNRLTRSESGLALNGAFNASVRKYGIPYERWSAASDACDICSYFDGKIWKVGSGPSPIEATHPFCNIGSTKIYTCDGWVRIDQVKLGDLVLTHNGKFKKVTQLHKHIERDIPFVELIYTNPPTIKKHGANTNIKITTNHPVLLNGKWIEAGKVKVGNQIRILATRCIVCGKLLPYSAWRTTRGDRMKYCSTQCRLKLMKKWTDRPHSETIEIRKKISDYKKINNPMHNIRTRNKMITTLKPIWNSESHKIKLKKVRNNFIKNNPGFIKRVLDEWKTKNPEHYYKTKKQQGRSLSKYYKEHPNINKERQLKWRKENPQRAKQIDSETSKRNKKQIAERNILLEGFLKWRREHPELYKQSLSKGAKTLAKNKWISYPQRCMYELIKEHYGNAILNMEIETNYGFRWGDVVLPTHNIILEYDGQHWHQDEAKELQRDLELQFAGYTVLHFDKTNWKTAPKQIERLLANHAGSWEFIDMIICDVIKYTKKHVALYNLSVDQDESYIAKGFVVHNCLCDRDPVYFPEQFVELPWTRPSPYDQPYTPEELEGLI</sequence>
<proteinExistence type="predicted"/>
<dbReference type="InterPro" id="IPR030934">
    <property type="entry name" value="Intein_C"/>
</dbReference>
<dbReference type="Gene3D" id="2.170.16.10">
    <property type="entry name" value="Hedgehog/Intein (Hint) domain"/>
    <property type="match status" value="1"/>
</dbReference>
<dbReference type="CDD" id="cd00081">
    <property type="entry name" value="Hint"/>
    <property type="match status" value="1"/>
</dbReference>
<evidence type="ECO:0000313" key="1">
    <source>
        <dbReference type="EMBL" id="QJA85223.1"/>
    </source>
</evidence>
<reference evidence="1" key="1">
    <citation type="submission" date="2020-03" db="EMBL/GenBank/DDBJ databases">
        <title>The deep terrestrial virosphere.</title>
        <authorList>
            <person name="Holmfeldt K."/>
            <person name="Nilsson E."/>
            <person name="Simone D."/>
            <person name="Lopez-Fernandez M."/>
            <person name="Wu X."/>
            <person name="de Brujin I."/>
            <person name="Lundin D."/>
            <person name="Andersson A."/>
            <person name="Bertilsson S."/>
            <person name="Dopson M."/>
        </authorList>
    </citation>
    <scope>NUCLEOTIDE SEQUENCE</scope>
    <source>
        <strain evidence="1">MM415B02248</strain>
    </source>
</reference>
<organism evidence="1">
    <name type="scientific">viral metagenome</name>
    <dbReference type="NCBI Taxonomy" id="1070528"/>
    <lineage>
        <taxon>unclassified sequences</taxon>
        <taxon>metagenomes</taxon>
        <taxon>organismal metagenomes</taxon>
    </lineage>
</organism>
<dbReference type="EMBL" id="MT142562">
    <property type="protein sequence ID" value="QJA85223.1"/>
    <property type="molecule type" value="Genomic_DNA"/>
</dbReference>
<dbReference type="AlphaFoldDB" id="A0A6M3KSV0"/>
<name>A0A6M3KSV0_9ZZZZ</name>